<proteinExistence type="predicted"/>
<accession>A0ABW4EGD6</accession>
<dbReference type="SUPFAM" id="SSF52242">
    <property type="entry name" value="Cobalamin (vitamin B12)-binding domain"/>
    <property type="match status" value="1"/>
</dbReference>
<dbReference type="InterPro" id="IPR036724">
    <property type="entry name" value="Cobalamin-bd_sf"/>
</dbReference>
<sequence length="261" mass="28715">MANYEPSKPTQAVTSRHVDALARTVLTSLRSYPSTEMRSRLSQAAHDLASLTVMPGEFDTDAVMDDLRQRRLSHADLMDFCIPEAAFLIGQGWTDDRLPFWQVSLAGARLYQLAKRISTEWNGASGYDARMAVLLVMCEESTHVLGPALLADQLRRAGCSVSSVTAGRDTQLAQVINQSAFDLVIFTCSSLDVLETVAHLVQQTREETCLVPPMVLGGPVMDYAENIREVTGVDLVTKDIKKALSLCARPMTDHMELKVAE</sequence>
<comment type="caution">
    <text evidence="1">The sequence shown here is derived from an EMBL/GenBank/DDBJ whole genome shotgun (WGS) entry which is preliminary data.</text>
</comment>
<name>A0ABW4EGD6_9RHOB</name>
<evidence type="ECO:0000313" key="2">
    <source>
        <dbReference type="Proteomes" id="UP001597186"/>
    </source>
</evidence>
<organism evidence="1 2">
    <name type="scientific">Lacimonas salitolerans</name>
    <dbReference type="NCBI Taxonomy" id="1323750"/>
    <lineage>
        <taxon>Bacteria</taxon>
        <taxon>Pseudomonadati</taxon>
        <taxon>Pseudomonadota</taxon>
        <taxon>Alphaproteobacteria</taxon>
        <taxon>Rhodobacterales</taxon>
        <taxon>Paracoccaceae</taxon>
        <taxon>Lacimonas</taxon>
    </lineage>
</organism>
<dbReference type="Gene3D" id="3.40.50.280">
    <property type="entry name" value="Cobalamin-binding domain"/>
    <property type="match status" value="1"/>
</dbReference>
<gene>
    <name evidence="1" type="ORF">ACFTOW_10860</name>
</gene>
<dbReference type="EMBL" id="JBHUDD010000056">
    <property type="protein sequence ID" value="MFD1509905.1"/>
    <property type="molecule type" value="Genomic_DNA"/>
</dbReference>
<protein>
    <recommendedName>
        <fullName evidence="3">Methanogenic corrinoid protein MtbC1</fullName>
    </recommendedName>
</protein>
<evidence type="ECO:0008006" key="3">
    <source>
        <dbReference type="Google" id="ProtNLM"/>
    </source>
</evidence>
<evidence type="ECO:0000313" key="1">
    <source>
        <dbReference type="EMBL" id="MFD1509905.1"/>
    </source>
</evidence>
<dbReference type="Proteomes" id="UP001597186">
    <property type="component" value="Unassembled WGS sequence"/>
</dbReference>
<keyword evidence="2" id="KW-1185">Reference proteome</keyword>
<reference evidence="2" key="1">
    <citation type="journal article" date="2019" name="Int. J. Syst. Evol. Microbiol.">
        <title>The Global Catalogue of Microorganisms (GCM) 10K type strain sequencing project: providing services to taxonomists for standard genome sequencing and annotation.</title>
        <authorList>
            <consortium name="The Broad Institute Genomics Platform"/>
            <consortium name="The Broad Institute Genome Sequencing Center for Infectious Disease"/>
            <person name="Wu L."/>
            <person name="Ma J."/>
        </authorList>
    </citation>
    <scope>NUCLEOTIDE SEQUENCE [LARGE SCALE GENOMIC DNA]</scope>
    <source>
        <strain evidence="2">CGMCC 1.12477</strain>
    </source>
</reference>
<dbReference type="RefSeq" id="WP_379915535.1">
    <property type="nucleotide sequence ID" value="NZ_JBHUDD010000056.1"/>
</dbReference>